<gene>
    <name evidence="7" type="ORF">IWH25_07870</name>
</gene>
<reference evidence="7" key="1">
    <citation type="submission" date="2020-11" db="EMBL/GenBank/DDBJ databases">
        <title>Azospira restricta DSM 18626 genome sequence.</title>
        <authorList>
            <person name="Moe W.M."/>
        </authorList>
    </citation>
    <scope>NUCLEOTIDE SEQUENCE</scope>
    <source>
        <strain evidence="7">DSM 18626</strain>
    </source>
</reference>
<feature type="domain" description="PAS" evidence="3">
    <location>
        <begin position="282"/>
        <end position="308"/>
    </location>
</feature>
<keyword evidence="2" id="KW-0175">Coiled coil</keyword>
<dbReference type="Pfam" id="PF00563">
    <property type="entry name" value="EAL"/>
    <property type="match status" value="1"/>
</dbReference>
<dbReference type="Gene3D" id="3.30.70.270">
    <property type="match status" value="1"/>
</dbReference>
<dbReference type="InterPro" id="IPR029787">
    <property type="entry name" value="Nucleotide_cyclase"/>
</dbReference>
<keyword evidence="8" id="KW-1185">Reference proteome</keyword>
<dbReference type="FunFam" id="3.20.20.450:FF:000001">
    <property type="entry name" value="Cyclic di-GMP phosphodiesterase yahA"/>
    <property type="match status" value="1"/>
</dbReference>
<dbReference type="AlphaFoldDB" id="A0A974SRW9"/>
<dbReference type="InterPro" id="IPR000700">
    <property type="entry name" value="PAS-assoc_C"/>
</dbReference>
<feature type="domain" description="PAS" evidence="3">
    <location>
        <begin position="26"/>
        <end position="76"/>
    </location>
</feature>
<dbReference type="InterPro" id="IPR035919">
    <property type="entry name" value="EAL_sf"/>
</dbReference>
<dbReference type="InterPro" id="IPR000014">
    <property type="entry name" value="PAS"/>
</dbReference>
<proteinExistence type="predicted"/>
<dbReference type="PROSITE" id="PS50113">
    <property type="entry name" value="PAC"/>
    <property type="match status" value="2"/>
</dbReference>
<dbReference type="KEGG" id="ares:IWH25_07870"/>
<dbReference type="Proteomes" id="UP000663444">
    <property type="component" value="Chromosome"/>
</dbReference>
<dbReference type="InterPro" id="IPR013767">
    <property type="entry name" value="PAS_fold"/>
</dbReference>
<evidence type="ECO:0000259" key="3">
    <source>
        <dbReference type="PROSITE" id="PS50112"/>
    </source>
</evidence>
<evidence type="ECO:0000259" key="6">
    <source>
        <dbReference type="PROSITE" id="PS50887"/>
    </source>
</evidence>
<dbReference type="NCBIfam" id="TIGR00229">
    <property type="entry name" value="sensory_box"/>
    <property type="match status" value="3"/>
</dbReference>
<organism evidence="7 8">
    <name type="scientific">Azospira restricta</name>
    <dbReference type="NCBI Taxonomy" id="404405"/>
    <lineage>
        <taxon>Bacteria</taxon>
        <taxon>Pseudomonadati</taxon>
        <taxon>Pseudomonadota</taxon>
        <taxon>Betaproteobacteria</taxon>
        <taxon>Rhodocyclales</taxon>
        <taxon>Rhodocyclaceae</taxon>
        <taxon>Azospira</taxon>
    </lineage>
</organism>
<dbReference type="GO" id="GO:0071111">
    <property type="term" value="F:cyclic-guanylate-specific phosphodiesterase activity"/>
    <property type="evidence" value="ECO:0007669"/>
    <property type="project" value="UniProtKB-EC"/>
</dbReference>
<evidence type="ECO:0000313" key="8">
    <source>
        <dbReference type="Proteomes" id="UP000663444"/>
    </source>
</evidence>
<name>A0A974SRW9_9RHOO</name>
<dbReference type="NCBIfam" id="TIGR00254">
    <property type="entry name" value="GGDEF"/>
    <property type="match status" value="1"/>
</dbReference>
<dbReference type="GO" id="GO:0071732">
    <property type="term" value="P:cellular response to nitric oxide"/>
    <property type="evidence" value="ECO:0007669"/>
    <property type="project" value="UniProtKB-ARBA"/>
</dbReference>
<evidence type="ECO:0000259" key="4">
    <source>
        <dbReference type="PROSITE" id="PS50113"/>
    </source>
</evidence>
<evidence type="ECO:0000313" key="7">
    <source>
        <dbReference type="EMBL" id="QRJ65237.1"/>
    </source>
</evidence>
<dbReference type="GO" id="GO:0006355">
    <property type="term" value="P:regulation of DNA-templated transcription"/>
    <property type="evidence" value="ECO:0007669"/>
    <property type="project" value="InterPro"/>
</dbReference>
<dbReference type="PROSITE" id="PS50883">
    <property type="entry name" value="EAL"/>
    <property type="match status" value="1"/>
</dbReference>
<dbReference type="SMART" id="SM00267">
    <property type="entry name" value="GGDEF"/>
    <property type="match status" value="1"/>
</dbReference>
<evidence type="ECO:0000256" key="1">
    <source>
        <dbReference type="ARBA" id="ARBA00051114"/>
    </source>
</evidence>
<dbReference type="CDD" id="cd01949">
    <property type="entry name" value="GGDEF"/>
    <property type="match status" value="1"/>
</dbReference>
<dbReference type="Pfam" id="PF00989">
    <property type="entry name" value="PAS"/>
    <property type="match status" value="1"/>
</dbReference>
<feature type="domain" description="GGDEF" evidence="6">
    <location>
        <begin position="449"/>
        <end position="582"/>
    </location>
</feature>
<dbReference type="InterPro" id="IPR035965">
    <property type="entry name" value="PAS-like_dom_sf"/>
</dbReference>
<dbReference type="InterPro" id="IPR000160">
    <property type="entry name" value="GGDEF_dom"/>
</dbReference>
<dbReference type="Pfam" id="PF00990">
    <property type="entry name" value="GGDEF"/>
    <property type="match status" value="1"/>
</dbReference>
<dbReference type="PANTHER" id="PTHR44757:SF2">
    <property type="entry name" value="BIOFILM ARCHITECTURE MAINTENANCE PROTEIN MBAA"/>
    <property type="match status" value="1"/>
</dbReference>
<dbReference type="SMART" id="SM00052">
    <property type="entry name" value="EAL"/>
    <property type="match status" value="1"/>
</dbReference>
<dbReference type="SUPFAM" id="SSF141868">
    <property type="entry name" value="EAL domain-like"/>
    <property type="match status" value="1"/>
</dbReference>
<dbReference type="InterPro" id="IPR001633">
    <property type="entry name" value="EAL_dom"/>
</dbReference>
<dbReference type="PIRSF" id="PIRSF005925">
    <property type="entry name" value="Dos"/>
    <property type="match status" value="1"/>
</dbReference>
<dbReference type="SMART" id="SM00091">
    <property type="entry name" value="PAS"/>
    <property type="match status" value="3"/>
</dbReference>
<feature type="domain" description="EAL" evidence="5">
    <location>
        <begin position="591"/>
        <end position="845"/>
    </location>
</feature>
<dbReference type="RefSeq" id="WP_203388763.1">
    <property type="nucleotide sequence ID" value="NZ_CP064781.1"/>
</dbReference>
<comment type="catalytic activity">
    <reaction evidence="1">
        <text>3',3'-c-di-GMP + H2O = 5'-phosphoguanylyl(3'-&gt;5')guanosine + H(+)</text>
        <dbReference type="Rhea" id="RHEA:24902"/>
        <dbReference type="ChEBI" id="CHEBI:15377"/>
        <dbReference type="ChEBI" id="CHEBI:15378"/>
        <dbReference type="ChEBI" id="CHEBI:58754"/>
        <dbReference type="ChEBI" id="CHEBI:58805"/>
        <dbReference type="EC" id="3.1.4.52"/>
    </reaction>
    <physiologicalReaction direction="left-to-right" evidence="1">
        <dbReference type="Rhea" id="RHEA:24903"/>
    </physiologicalReaction>
</comment>
<evidence type="ECO:0000259" key="5">
    <source>
        <dbReference type="PROSITE" id="PS50883"/>
    </source>
</evidence>
<dbReference type="CDD" id="cd00130">
    <property type="entry name" value="PAS"/>
    <property type="match status" value="3"/>
</dbReference>
<dbReference type="Gene3D" id="3.30.450.20">
    <property type="entry name" value="PAS domain"/>
    <property type="match status" value="3"/>
</dbReference>
<accession>A0A974SRW9</accession>
<feature type="coiled-coil region" evidence="2">
    <location>
        <begin position="363"/>
        <end position="400"/>
    </location>
</feature>
<sequence length="846" mass="94728">MNRMLAVPELLAIFDHAPVGIVLVRDGHLQHCNRRFCDLLGYAADEVFGQPARVLYASEEEYLRLRRWARRALLAGDAFDVEVPLRRCDGRLIYCRLYAAAIHREAPREGTIWIVEDLEEQTRIKDELWDTQRDLEATFAAAQVGIMLLRDRRIVRNNPRMEEMFGYPAGEMVGCSSRILYISDGEFEAAGNIYAIIAAGGTHRREQWLRRKDGSTFWAQVSGRFVDMHQPDLGSVWIVEDMTERKRQDERLQAALAEQRMIFDNAAFGITYVSGEQMQRCNHRFAGMLGYTPEELAGRLVQEIFPDDAAYRDYAAGAENELRRHGAFVGETQVRRKDGSLFWMRGTAQRVSWEQGGGAIWICEDITERRQAQEALLRAHEELEVRVAERTAELETANVQLQSEIFERMQAEERVWHIAHHDALTGLPNRSLLQDRLGQALAGAERAGNLVAVLFLDLDRFKAVNDTLGHDVGDALLKVVAARLAGAVRDVDTVCRLGGDEFVVVLGAVGGTDDAVMVAERIVDELAQPAEVMGHALRVSTSIGISLFPEDGRDAQTLMKNADTAMYTAKNRGRNNFQFFSPAMNDLASRFFRLEQRLRRAVERNEFVLHFQPQVDVAQRRVCGVEALVRWQDPEAGLVPPAEFIPVAEETGLILELGEWVLRGACRQIRAWHDAGWPQVPVAVNLSPRQFQQSDLVERVRAILAETGVPPAMLELEITESSLMHSVEEALAQVQALADMGVRLAIDDFGTGYSSLAYLKRFPVSRLKIDRSFVRDLCDDRDDAAIVASIIGLARSLALEVVAEGVETAPQLAALRDEGCRHCQGYLFSKPRPAEEVAAIFAAGAV</sequence>
<feature type="domain" description="PAC" evidence="4">
    <location>
        <begin position="328"/>
        <end position="378"/>
    </location>
</feature>
<feature type="domain" description="PAC" evidence="4">
    <location>
        <begin position="203"/>
        <end position="254"/>
    </location>
</feature>
<dbReference type="SUPFAM" id="SSF55785">
    <property type="entry name" value="PYP-like sensor domain (PAS domain)"/>
    <property type="match status" value="3"/>
</dbReference>
<dbReference type="FunFam" id="3.30.70.270:FF:000001">
    <property type="entry name" value="Diguanylate cyclase domain protein"/>
    <property type="match status" value="1"/>
</dbReference>
<evidence type="ECO:0000256" key="2">
    <source>
        <dbReference type="SAM" id="Coils"/>
    </source>
</evidence>
<dbReference type="InterPro" id="IPR052155">
    <property type="entry name" value="Biofilm_reg_signaling"/>
</dbReference>
<dbReference type="PROSITE" id="PS50887">
    <property type="entry name" value="GGDEF"/>
    <property type="match status" value="1"/>
</dbReference>
<dbReference type="InterPro" id="IPR001610">
    <property type="entry name" value="PAC"/>
</dbReference>
<dbReference type="PROSITE" id="PS50112">
    <property type="entry name" value="PAS"/>
    <property type="match status" value="2"/>
</dbReference>
<dbReference type="SMART" id="SM00086">
    <property type="entry name" value="PAC"/>
    <property type="match status" value="3"/>
</dbReference>
<dbReference type="InterPro" id="IPR012226">
    <property type="entry name" value="Diguanyl_cyclase/Pdiesterase"/>
</dbReference>
<dbReference type="InterPro" id="IPR043128">
    <property type="entry name" value="Rev_trsase/Diguanyl_cyclase"/>
</dbReference>
<dbReference type="CDD" id="cd01948">
    <property type="entry name" value="EAL"/>
    <property type="match status" value="1"/>
</dbReference>
<dbReference type="SUPFAM" id="SSF55073">
    <property type="entry name" value="Nucleotide cyclase"/>
    <property type="match status" value="1"/>
</dbReference>
<dbReference type="EMBL" id="CP064781">
    <property type="protein sequence ID" value="QRJ65237.1"/>
    <property type="molecule type" value="Genomic_DNA"/>
</dbReference>
<protein>
    <submittedName>
        <fullName evidence="7">EAL domain-containing protein</fullName>
    </submittedName>
</protein>
<dbReference type="PANTHER" id="PTHR44757">
    <property type="entry name" value="DIGUANYLATE CYCLASE DGCP"/>
    <property type="match status" value="1"/>
</dbReference>
<dbReference type="Pfam" id="PF13426">
    <property type="entry name" value="PAS_9"/>
    <property type="match status" value="2"/>
</dbReference>
<dbReference type="Gene3D" id="3.20.20.450">
    <property type="entry name" value="EAL domain"/>
    <property type="match status" value="1"/>
</dbReference>